<evidence type="ECO:0000256" key="4">
    <source>
        <dbReference type="ARBA" id="ARBA00022759"/>
    </source>
</evidence>
<evidence type="ECO:0000256" key="7">
    <source>
        <dbReference type="SAM" id="MobiDB-lite"/>
    </source>
</evidence>
<protein>
    <recommendedName>
        <fullName evidence="8">RNase H type-1 domain-containing protein</fullName>
    </recommendedName>
</protein>
<evidence type="ECO:0000313" key="9">
    <source>
        <dbReference type="Proteomes" id="UP000813463"/>
    </source>
</evidence>
<dbReference type="PROSITE" id="PS50879">
    <property type="entry name" value="RNASE_H_1"/>
    <property type="match status" value="1"/>
</dbReference>
<organism evidence="9 10">
    <name type="scientific">Spinacia oleracea</name>
    <name type="common">Spinach</name>
    <dbReference type="NCBI Taxonomy" id="3562"/>
    <lineage>
        <taxon>Eukaryota</taxon>
        <taxon>Viridiplantae</taxon>
        <taxon>Streptophyta</taxon>
        <taxon>Embryophyta</taxon>
        <taxon>Tracheophyta</taxon>
        <taxon>Spermatophyta</taxon>
        <taxon>Magnoliopsida</taxon>
        <taxon>eudicotyledons</taxon>
        <taxon>Gunneridae</taxon>
        <taxon>Pentapetalae</taxon>
        <taxon>Caryophyllales</taxon>
        <taxon>Chenopodiaceae</taxon>
        <taxon>Chenopodioideae</taxon>
        <taxon>Anserineae</taxon>
        <taxon>Spinacia</taxon>
    </lineage>
</organism>
<reference evidence="10" key="2">
    <citation type="submission" date="2025-08" db="UniProtKB">
        <authorList>
            <consortium name="RefSeq"/>
        </authorList>
    </citation>
    <scope>IDENTIFICATION</scope>
    <source>
        <tissue evidence="10">Leaf</tissue>
    </source>
</reference>
<dbReference type="InterPro" id="IPR002156">
    <property type="entry name" value="RNaseH_domain"/>
</dbReference>
<dbReference type="SUPFAM" id="SSF56672">
    <property type="entry name" value="DNA/RNA polymerases"/>
    <property type="match status" value="1"/>
</dbReference>
<dbReference type="InterPro" id="IPR036397">
    <property type="entry name" value="RNaseH_sf"/>
</dbReference>
<dbReference type="InterPro" id="IPR043502">
    <property type="entry name" value="DNA/RNA_pol_sf"/>
</dbReference>
<proteinExistence type="predicted"/>
<dbReference type="InterPro" id="IPR041588">
    <property type="entry name" value="Integrase_H2C2"/>
</dbReference>
<dbReference type="Pfam" id="PF17921">
    <property type="entry name" value="Integrase_H2C2"/>
    <property type="match status" value="1"/>
</dbReference>
<evidence type="ECO:0000256" key="1">
    <source>
        <dbReference type="ARBA" id="ARBA00022679"/>
    </source>
</evidence>
<gene>
    <name evidence="10" type="primary">LOC130467320</name>
</gene>
<dbReference type="Gene3D" id="1.10.340.70">
    <property type="match status" value="1"/>
</dbReference>
<name>A0ABM3R834_SPIOL</name>
<keyword evidence="1" id="KW-0808">Transferase</keyword>
<dbReference type="Gene3D" id="3.30.420.10">
    <property type="entry name" value="Ribonuclease H-like superfamily/Ribonuclease H"/>
    <property type="match status" value="1"/>
</dbReference>
<keyword evidence="2" id="KW-0548">Nucleotidyltransferase</keyword>
<keyword evidence="4" id="KW-0255">Endonuclease</keyword>
<evidence type="ECO:0000256" key="5">
    <source>
        <dbReference type="ARBA" id="ARBA00022801"/>
    </source>
</evidence>
<sequence>MTPPLLSKPKEGEVLQLYLAVSTTAVNAVFSREDETQQLPIYYIIKSLLEAETRYSSLEKLVLALVTAAKRLRHYFETHQIVVMTNYQIKSMMRRPELTGRKEIWTMELGGFGIKYQPRTAVKSQALADFVADFSPDLEKIADDEVKHINSIGRTWTLFVDGSSNFRGAGLGVVLKSPQGDMIAHTICCDFKVTNNEEKYEALIAGMTLAGKFGASGLDIFSDSQLIINQINDDYEAKDLKMTLYLEKAKKLTTKFKPFSIKQIPRDQNTQADALANLGSALRRSPFSTIPLDVLFKKSANGMMMRCAEKTEWEGLLQQYHEEECGGHEGGRSLSTRIKRNGYYWPTMFKDAMRYVAKCDKCLRHASMTHKPSEFLHPTLTPWPFMKWGMDIVGLEYPQRSYATTGHSSSATRQELSAKHGTSS</sequence>
<keyword evidence="9" id="KW-1185">Reference proteome</keyword>
<evidence type="ECO:0000259" key="8">
    <source>
        <dbReference type="PROSITE" id="PS50879"/>
    </source>
</evidence>
<dbReference type="InterPro" id="IPR012337">
    <property type="entry name" value="RNaseH-like_sf"/>
</dbReference>
<dbReference type="GeneID" id="130467320"/>
<feature type="region of interest" description="Disordered" evidence="7">
    <location>
        <begin position="403"/>
        <end position="424"/>
    </location>
</feature>
<dbReference type="Proteomes" id="UP000813463">
    <property type="component" value="Chromosome 2"/>
</dbReference>
<dbReference type="RefSeq" id="XP_056691773.1">
    <property type="nucleotide sequence ID" value="XM_056835795.1"/>
</dbReference>
<dbReference type="Pfam" id="PF17917">
    <property type="entry name" value="RT_RNaseH"/>
    <property type="match status" value="1"/>
</dbReference>
<evidence type="ECO:0000313" key="10">
    <source>
        <dbReference type="RefSeq" id="XP_056691773.1"/>
    </source>
</evidence>
<feature type="domain" description="RNase H type-1" evidence="8">
    <location>
        <begin position="152"/>
        <end position="281"/>
    </location>
</feature>
<dbReference type="SUPFAM" id="SSF53098">
    <property type="entry name" value="Ribonuclease H-like"/>
    <property type="match status" value="1"/>
</dbReference>
<dbReference type="PANTHER" id="PTHR48475">
    <property type="entry name" value="RIBONUCLEASE H"/>
    <property type="match status" value="1"/>
</dbReference>
<dbReference type="PANTHER" id="PTHR48475:SF2">
    <property type="entry name" value="RIBONUCLEASE H"/>
    <property type="match status" value="1"/>
</dbReference>
<dbReference type="InterPro" id="IPR041373">
    <property type="entry name" value="RT_RNaseH"/>
</dbReference>
<evidence type="ECO:0000256" key="6">
    <source>
        <dbReference type="ARBA" id="ARBA00022918"/>
    </source>
</evidence>
<accession>A0ABM3R834</accession>
<keyword evidence="5" id="KW-0378">Hydrolase</keyword>
<dbReference type="CDD" id="cd09279">
    <property type="entry name" value="RNase_HI_like"/>
    <property type="match status" value="1"/>
</dbReference>
<evidence type="ECO:0000256" key="2">
    <source>
        <dbReference type="ARBA" id="ARBA00022695"/>
    </source>
</evidence>
<keyword evidence="3" id="KW-0540">Nuclease</keyword>
<keyword evidence="6" id="KW-0695">RNA-directed DNA polymerase</keyword>
<dbReference type="Pfam" id="PF13456">
    <property type="entry name" value="RVT_3"/>
    <property type="match status" value="1"/>
</dbReference>
<evidence type="ECO:0000256" key="3">
    <source>
        <dbReference type="ARBA" id="ARBA00022722"/>
    </source>
</evidence>
<reference evidence="9" key="1">
    <citation type="journal article" date="2021" name="Nat. Commun.">
        <title>Genomic analyses provide insights into spinach domestication and the genetic basis of agronomic traits.</title>
        <authorList>
            <person name="Cai X."/>
            <person name="Sun X."/>
            <person name="Xu C."/>
            <person name="Sun H."/>
            <person name="Wang X."/>
            <person name="Ge C."/>
            <person name="Zhang Z."/>
            <person name="Wang Q."/>
            <person name="Fei Z."/>
            <person name="Jiao C."/>
            <person name="Wang Q."/>
        </authorList>
    </citation>
    <scope>NUCLEOTIDE SEQUENCE [LARGE SCALE GENOMIC DNA]</scope>
    <source>
        <strain evidence="9">cv. Varoflay</strain>
    </source>
</reference>